<dbReference type="EC" id="3.2.1.55" evidence="3"/>
<evidence type="ECO:0000256" key="11">
    <source>
        <dbReference type="SAM" id="SignalP"/>
    </source>
</evidence>
<dbReference type="GO" id="GO:0045493">
    <property type="term" value="P:xylan catabolic process"/>
    <property type="evidence" value="ECO:0007669"/>
    <property type="project" value="UniProtKB-KW"/>
</dbReference>
<accession>A0A7W7WKF3</accession>
<dbReference type="GO" id="GO:0046556">
    <property type="term" value="F:alpha-L-arabinofuranosidase activity"/>
    <property type="evidence" value="ECO:0007669"/>
    <property type="project" value="UniProtKB-EC"/>
</dbReference>
<dbReference type="PANTHER" id="PTHR40631:SF1">
    <property type="entry name" value="ALPHA-L-ARABINOFURANOSIDASE AXHA-2-RELATED"/>
    <property type="match status" value="1"/>
</dbReference>
<keyword evidence="4" id="KW-0964">Secreted</keyword>
<evidence type="ECO:0000256" key="9">
    <source>
        <dbReference type="ARBA" id="ARBA00023295"/>
    </source>
</evidence>
<comment type="caution">
    <text evidence="13">The sequence shown here is derived from an EMBL/GenBank/DDBJ whole genome shotgun (WGS) entry which is preliminary data.</text>
</comment>
<keyword evidence="10" id="KW-0624">Polysaccharide degradation</keyword>
<dbReference type="Gene3D" id="2.115.10.20">
    <property type="entry name" value="Glycosyl hydrolase domain, family 43"/>
    <property type="match status" value="1"/>
</dbReference>
<comment type="subcellular location">
    <subcellularLocation>
        <location evidence="2">Secreted</location>
    </subcellularLocation>
</comment>
<dbReference type="Gene3D" id="2.80.10.50">
    <property type="match status" value="3"/>
</dbReference>
<gene>
    <name evidence="13" type="ORF">F4556_005891</name>
</gene>
<dbReference type="InterPro" id="IPR000772">
    <property type="entry name" value="Ricin_B_lectin"/>
</dbReference>
<evidence type="ECO:0000256" key="6">
    <source>
        <dbReference type="ARBA" id="ARBA00022729"/>
    </source>
</evidence>
<dbReference type="InterPro" id="IPR035992">
    <property type="entry name" value="Ricin_B-like_lectins"/>
</dbReference>
<dbReference type="GO" id="GO:0046373">
    <property type="term" value="P:L-arabinose metabolic process"/>
    <property type="evidence" value="ECO:0007669"/>
    <property type="project" value="InterPro"/>
</dbReference>
<keyword evidence="5" id="KW-0858">Xylan degradation</keyword>
<feature type="signal peptide" evidence="11">
    <location>
        <begin position="1"/>
        <end position="41"/>
    </location>
</feature>
<protein>
    <recommendedName>
        <fullName evidence="3">non-reducing end alpha-L-arabinofuranosidase</fullName>
        <ecNumber evidence="3">3.2.1.55</ecNumber>
    </recommendedName>
</protein>
<dbReference type="InterPro" id="IPR005193">
    <property type="entry name" value="GH62_arabinosidase"/>
</dbReference>
<dbReference type="InterPro" id="IPR023296">
    <property type="entry name" value="Glyco_hydro_beta-prop_sf"/>
</dbReference>
<keyword evidence="6 11" id="KW-0732">Signal</keyword>
<sequence>MSVWSARAARWRRRWRPGAAAAAALAIVGGLLTVATTPASAATVDTTAWYVLVNHNSGKALDVYDSSTADGANVVQWTRTNATNQQFQFVDSGGGYYRLKARHSGKMIDVSSWSTADGAAIHQWTDHGGVNQQFRLADSDGGYVRLINRNSNKAVEVQNAATNDGANVVQYSDWGGTNQQWQLVKVDGAPCALPSTYRWTSTGPLATPSAGWASLKDFTNVVHNGKHVVYATTHNTLAGEEGRWESTVFSPFTNWSDMASATQNRMSFDAVAPTLFYFAPKNIWVLAYQWGGWPDPFSYRTSSDPTNPNGWSAQQQLFSGTLPDPAAPIDQTLIADDKNMYLFFADDRGGIYRASMPIGNFPGSFGASSTKIMSDTPANLFEAIEVYKVQGQNQYLMIVEAQDWRGRFFRSFTATSLDGTWTPQADTQSNPFAGKANSGATWTNDISHGDLVRTNPDQTKTIDPCNLQFLYQGRDPGTDGMEYGLLPYRPGLLTLQR</sequence>
<evidence type="ECO:0000256" key="5">
    <source>
        <dbReference type="ARBA" id="ARBA00022651"/>
    </source>
</evidence>
<name>A0A7W7WKF3_9ACTN</name>
<keyword evidence="9" id="KW-0326">Glycosidase</keyword>
<dbReference type="Proteomes" id="UP000573327">
    <property type="component" value="Unassembled WGS sequence"/>
</dbReference>
<dbReference type="SMART" id="SM00458">
    <property type="entry name" value="RICIN"/>
    <property type="match status" value="1"/>
</dbReference>
<evidence type="ECO:0000256" key="7">
    <source>
        <dbReference type="ARBA" id="ARBA00022801"/>
    </source>
</evidence>
<dbReference type="SUPFAM" id="SSF75005">
    <property type="entry name" value="Arabinanase/levansucrase/invertase"/>
    <property type="match status" value="1"/>
</dbReference>
<evidence type="ECO:0000256" key="4">
    <source>
        <dbReference type="ARBA" id="ARBA00022525"/>
    </source>
</evidence>
<evidence type="ECO:0000313" key="14">
    <source>
        <dbReference type="Proteomes" id="UP000573327"/>
    </source>
</evidence>
<dbReference type="CDD" id="cd23446">
    <property type="entry name" value="beta-trefoil_Ricin_1_3Gal43A"/>
    <property type="match status" value="1"/>
</dbReference>
<dbReference type="Pfam" id="PF03664">
    <property type="entry name" value="Glyco_hydro_62"/>
    <property type="match status" value="1"/>
</dbReference>
<evidence type="ECO:0000256" key="8">
    <source>
        <dbReference type="ARBA" id="ARBA00023277"/>
    </source>
</evidence>
<evidence type="ECO:0000256" key="3">
    <source>
        <dbReference type="ARBA" id="ARBA00012670"/>
    </source>
</evidence>
<proteinExistence type="predicted"/>
<evidence type="ECO:0000259" key="12">
    <source>
        <dbReference type="SMART" id="SM00458"/>
    </source>
</evidence>
<dbReference type="PROSITE" id="PS50231">
    <property type="entry name" value="RICIN_B_LECTIN"/>
    <property type="match status" value="1"/>
</dbReference>
<dbReference type="PANTHER" id="PTHR40631">
    <property type="entry name" value="ALPHA-L-ARABINOFURANOSIDASE AXHA-2-RELATED"/>
    <property type="match status" value="1"/>
</dbReference>
<dbReference type="EMBL" id="JACHJR010000001">
    <property type="protein sequence ID" value="MBB4950356.1"/>
    <property type="molecule type" value="Genomic_DNA"/>
</dbReference>
<evidence type="ECO:0000256" key="2">
    <source>
        <dbReference type="ARBA" id="ARBA00004613"/>
    </source>
</evidence>
<dbReference type="Pfam" id="PF14200">
    <property type="entry name" value="RicinB_lectin_2"/>
    <property type="match status" value="2"/>
</dbReference>
<dbReference type="CDD" id="cd08987">
    <property type="entry name" value="GH62"/>
    <property type="match status" value="1"/>
</dbReference>
<keyword evidence="8" id="KW-0119">Carbohydrate metabolism</keyword>
<comment type="catalytic activity">
    <reaction evidence="1">
        <text>Hydrolysis of terminal non-reducing alpha-L-arabinofuranoside residues in alpha-L-arabinosides.</text>
        <dbReference type="EC" id="3.2.1.55"/>
    </reaction>
</comment>
<keyword evidence="7" id="KW-0378">Hydrolase</keyword>
<evidence type="ECO:0000256" key="1">
    <source>
        <dbReference type="ARBA" id="ARBA00001462"/>
    </source>
</evidence>
<reference evidence="13 14" key="1">
    <citation type="submission" date="2020-08" db="EMBL/GenBank/DDBJ databases">
        <title>Sequencing the genomes of 1000 actinobacteria strains.</title>
        <authorList>
            <person name="Klenk H.-P."/>
        </authorList>
    </citation>
    <scope>NUCLEOTIDE SEQUENCE [LARGE SCALE GENOMIC DNA]</scope>
    <source>
        <strain evidence="13 14">DSM 44786</strain>
    </source>
</reference>
<organism evidence="13 14">
    <name type="scientific">Kitasatospora gansuensis</name>
    <dbReference type="NCBI Taxonomy" id="258050"/>
    <lineage>
        <taxon>Bacteria</taxon>
        <taxon>Bacillati</taxon>
        <taxon>Actinomycetota</taxon>
        <taxon>Actinomycetes</taxon>
        <taxon>Kitasatosporales</taxon>
        <taxon>Streptomycetaceae</taxon>
        <taxon>Kitasatospora</taxon>
    </lineage>
</organism>
<dbReference type="GO" id="GO:0005576">
    <property type="term" value="C:extracellular region"/>
    <property type="evidence" value="ECO:0007669"/>
    <property type="project" value="UniProtKB-SubCell"/>
</dbReference>
<feature type="chain" id="PRO_5030646679" description="non-reducing end alpha-L-arabinofuranosidase" evidence="11">
    <location>
        <begin position="42"/>
        <end position="497"/>
    </location>
</feature>
<dbReference type="AlphaFoldDB" id="A0A7W7WKF3"/>
<dbReference type="RefSeq" id="WP_184921455.1">
    <property type="nucleotide sequence ID" value="NZ_JACHJR010000001.1"/>
</dbReference>
<feature type="domain" description="Ricin B lectin" evidence="12">
    <location>
        <begin position="48"/>
        <end position="184"/>
    </location>
</feature>
<keyword evidence="14" id="KW-1185">Reference proteome</keyword>
<evidence type="ECO:0000256" key="10">
    <source>
        <dbReference type="ARBA" id="ARBA00023326"/>
    </source>
</evidence>
<evidence type="ECO:0000313" key="13">
    <source>
        <dbReference type="EMBL" id="MBB4950356.1"/>
    </source>
</evidence>
<dbReference type="SUPFAM" id="SSF50370">
    <property type="entry name" value="Ricin B-like lectins"/>
    <property type="match status" value="1"/>
</dbReference>